<reference evidence="6 7" key="1">
    <citation type="submission" date="2018-05" db="EMBL/GenBank/DDBJ databases">
        <title>Streptomyces venezuelae.</title>
        <authorList>
            <person name="Kim W."/>
            <person name="Lee N."/>
            <person name="Cho B.-K."/>
        </authorList>
    </citation>
    <scope>NUCLEOTIDE SEQUENCE [LARGE SCALE GENOMIC DNA]</scope>
    <source>
        <strain evidence="6 7">ATCC 21782</strain>
    </source>
</reference>
<dbReference type="AlphaFoldDB" id="A0A5P2DDT3"/>
<dbReference type="Pfam" id="PF17837">
    <property type="entry name" value="4PPT_N"/>
    <property type="match status" value="1"/>
</dbReference>
<dbReference type="PANTHER" id="PTHR38096">
    <property type="entry name" value="ENTEROBACTIN SYNTHASE COMPONENT D"/>
    <property type="match status" value="1"/>
</dbReference>
<gene>
    <name evidence="6" type="ORF">DEJ50_28655</name>
</gene>
<feature type="binding site" evidence="2">
    <location>
        <position position="107"/>
    </location>
    <ligand>
        <name>CoA</name>
        <dbReference type="ChEBI" id="CHEBI:57287"/>
    </ligand>
</feature>
<dbReference type="GO" id="GO:0009366">
    <property type="term" value="C:enterobactin synthetase complex"/>
    <property type="evidence" value="ECO:0007669"/>
    <property type="project" value="InterPro"/>
</dbReference>
<accession>A0A5P2DDT3</accession>
<evidence type="ECO:0000256" key="2">
    <source>
        <dbReference type="PIRSR" id="PIRSR603542-1"/>
    </source>
</evidence>
<evidence type="ECO:0000313" key="7">
    <source>
        <dbReference type="Proteomes" id="UP000325211"/>
    </source>
</evidence>
<dbReference type="OrthoDB" id="8210607at2"/>
<dbReference type="InterPro" id="IPR003542">
    <property type="entry name" value="Enbac_synth_compD-like"/>
</dbReference>
<feature type="domain" description="4'-phosphopantetheinyl transferase" evidence="4">
    <location>
        <begin position="54"/>
        <end position="134"/>
    </location>
</feature>
<evidence type="ECO:0000259" key="5">
    <source>
        <dbReference type="Pfam" id="PF17837"/>
    </source>
</evidence>
<dbReference type="GO" id="GO:0005886">
    <property type="term" value="C:plasma membrane"/>
    <property type="evidence" value="ECO:0007669"/>
    <property type="project" value="TreeGrafter"/>
</dbReference>
<dbReference type="InterPro" id="IPR041354">
    <property type="entry name" value="4PPT_N"/>
</dbReference>
<organism evidence="6 7">
    <name type="scientific">Streptomyces venezuelae</name>
    <dbReference type="NCBI Taxonomy" id="54571"/>
    <lineage>
        <taxon>Bacteria</taxon>
        <taxon>Bacillati</taxon>
        <taxon>Actinomycetota</taxon>
        <taxon>Actinomycetes</taxon>
        <taxon>Kitasatosporales</taxon>
        <taxon>Streptomycetaceae</taxon>
        <taxon>Streptomyces</taxon>
    </lineage>
</organism>
<feature type="binding site" evidence="3">
    <location>
        <position position="58"/>
    </location>
    <ligand>
        <name>Mg(2+)</name>
        <dbReference type="ChEBI" id="CHEBI:18420"/>
    </ligand>
</feature>
<dbReference type="InterPro" id="IPR037143">
    <property type="entry name" value="4-PPantetheinyl_Trfase_dom_sf"/>
</dbReference>
<comment type="cofactor">
    <cofactor evidence="3">
        <name>Mg(2+)</name>
        <dbReference type="ChEBI" id="CHEBI:18420"/>
    </cofactor>
</comment>
<dbReference type="GO" id="GO:0009239">
    <property type="term" value="P:enterobactin biosynthetic process"/>
    <property type="evidence" value="ECO:0007669"/>
    <property type="project" value="InterPro"/>
</dbReference>
<feature type="binding site" evidence="2">
    <location>
        <position position="103"/>
    </location>
    <ligand>
        <name>CoA</name>
        <dbReference type="ChEBI" id="CHEBI:57287"/>
    </ligand>
</feature>
<dbReference type="SUPFAM" id="SSF56214">
    <property type="entry name" value="4'-phosphopantetheinyl transferase"/>
    <property type="match status" value="1"/>
</dbReference>
<keyword evidence="1 6" id="KW-0808">Transferase</keyword>
<evidence type="ECO:0000256" key="3">
    <source>
        <dbReference type="PIRSR" id="PIRSR603542-2"/>
    </source>
</evidence>
<proteinExistence type="predicted"/>
<feature type="binding site" evidence="2">
    <location>
        <position position="117"/>
    </location>
    <ligand>
        <name>CoA</name>
        <dbReference type="ChEBI" id="CHEBI:57287"/>
    </ligand>
</feature>
<dbReference type="PRINTS" id="PR01399">
    <property type="entry name" value="ENTSNTHTASED"/>
</dbReference>
<evidence type="ECO:0000313" key="6">
    <source>
        <dbReference type="EMBL" id="QES52730.1"/>
    </source>
</evidence>
<sequence>MCARRALGGLGLSPVPLVRGRRGAPEWPAGVVGSLTHCPGYRAAAVATAQDVVSLGIDAEPNVPLPAGVLAAIATAAELREILDLGSRSPEVCWDRLLFSIKESVFKTWYPLTGRELEFQQADITLDPAGGTFRARLLVPAPELEALACGLHDGAFPGRWLVRYGLILTSVVLPGAAARDSGGRPS</sequence>
<dbReference type="GO" id="GO:0008897">
    <property type="term" value="F:holo-[acyl-carrier-protein] synthase activity"/>
    <property type="evidence" value="ECO:0007669"/>
    <property type="project" value="InterPro"/>
</dbReference>
<feature type="binding site" evidence="2">
    <location>
        <position position="58"/>
    </location>
    <ligand>
        <name>CoA</name>
        <dbReference type="ChEBI" id="CHEBI:57287"/>
    </ligand>
</feature>
<dbReference type="InterPro" id="IPR008278">
    <property type="entry name" value="4-PPantetheinyl_Trfase_dom"/>
</dbReference>
<evidence type="ECO:0000259" key="4">
    <source>
        <dbReference type="Pfam" id="PF01648"/>
    </source>
</evidence>
<feature type="binding site" evidence="3">
    <location>
        <position position="60"/>
    </location>
    <ligand>
        <name>Mg(2+)</name>
        <dbReference type="ChEBI" id="CHEBI:18420"/>
    </ligand>
</feature>
<feature type="binding site" evidence="2">
    <location>
        <begin position="36"/>
        <end position="37"/>
    </location>
    <ligand>
        <name>CoA</name>
        <dbReference type="ChEBI" id="CHEBI:57287"/>
    </ligand>
</feature>
<protein>
    <submittedName>
        <fullName evidence="6">4'-phosphopantetheinyl transferase</fullName>
    </submittedName>
</protein>
<keyword evidence="3" id="KW-0460">Magnesium</keyword>
<keyword evidence="3" id="KW-0479">Metal-binding</keyword>
<dbReference type="EMBL" id="CP029190">
    <property type="protein sequence ID" value="QES52730.1"/>
    <property type="molecule type" value="Genomic_DNA"/>
</dbReference>
<dbReference type="Proteomes" id="UP000325211">
    <property type="component" value="Chromosome"/>
</dbReference>
<dbReference type="Pfam" id="PF01648">
    <property type="entry name" value="ACPS"/>
    <property type="match status" value="1"/>
</dbReference>
<dbReference type="PANTHER" id="PTHR38096:SF1">
    <property type="entry name" value="ENTEROBACTIN SYNTHASE COMPONENT D"/>
    <property type="match status" value="1"/>
</dbReference>
<evidence type="ECO:0000256" key="1">
    <source>
        <dbReference type="ARBA" id="ARBA00022679"/>
    </source>
</evidence>
<feature type="domain" description="4'-phosphopantetheinyl transferase N-terminal" evidence="5">
    <location>
        <begin position="1"/>
        <end position="47"/>
    </location>
</feature>
<feature type="binding site" evidence="3">
    <location>
        <position position="59"/>
    </location>
    <ligand>
        <name>Mg(2+)</name>
        <dbReference type="ChEBI" id="CHEBI:18420"/>
    </ligand>
</feature>
<dbReference type="GO" id="GO:0000287">
    <property type="term" value="F:magnesium ion binding"/>
    <property type="evidence" value="ECO:0007669"/>
    <property type="project" value="InterPro"/>
</dbReference>
<name>A0A5P2DDT3_STRVZ</name>